<comment type="caution">
    <text evidence="2">The sequence shown here is derived from an EMBL/GenBank/DDBJ whole genome shotgun (WGS) entry which is preliminary data.</text>
</comment>
<gene>
    <name evidence="2" type="ORF">B0T19DRAFT_451534</name>
</gene>
<feature type="compositionally biased region" description="Pro residues" evidence="1">
    <location>
        <begin position="882"/>
        <end position="892"/>
    </location>
</feature>
<accession>A0AAE0I8Y5</accession>
<feature type="region of interest" description="Disordered" evidence="1">
    <location>
        <begin position="52"/>
        <end position="71"/>
    </location>
</feature>
<protein>
    <submittedName>
        <fullName evidence="2">Uncharacterized protein</fullName>
    </submittedName>
</protein>
<feature type="compositionally biased region" description="Basic residues" evidence="1">
    <location>
        <begin position="1"/>
        <end position="15"/>
    </location>
</feature>
<dbReference type="AlphaFoldDB" id="A0AAE0I8Y5"/>
<keyword evidence="3" id="KW-1185">Reference proteome</keyword>
<proteinExistence type="predicted"/>
<evidence type="ECO:0000313" key="2">
    <source>
        <dbReference type="EMBL" id="KAK3320292.1"/>
    </source>
</evidence>
<name>A0AAE0I8Y5_9PEZI</name>
<reference evidence="2" key="1">
    <citation type="journal article" date="2023" name="Mol. Phylogenet. Evol.">
        <title>Genome-scale phylogeny and comparative genomics of the fungal order Sordariales.</title>
        <authorList>
            <person name="Hensen N."/>
            <person name="Bonometti L."/>
            <person name="Westerberg I."/>
            <person name="Brannstrom I.O."/>
            <person name="Guillou S."/>
            <person name="Cros-Aarteil S."/>
            <person name="Calhoun S."/>
            <person name="Haridas S."/>
            <person name="Kuo A."/>
            <person name="Mondo S."/>
            <person name="Pangilinan J."/>
            <person name="Riley R."/>
            <person name="LaButti K."/>
            <person name="Andreopoulos B."/>
            <person name="Lipzen A."/>
            <person name="Chen C."/>
            <person name="Yan M."/>
            <person name="Daum C."/>
            <person name="Ng V."/>
            <person name="Clum A."/>
            <person name="Steindorff A."/>
            <person name="Ohm R.A."/>
            <person name="Martin F."/>
            <person name="Silar P."/>
            <person name="Natvig D.O."/>
            <person name="Lalanne C."/>
            <person name="Gautier V."/>
            <person name="Ament-Velasquez S.L."/>
            <person name="Kruys A."/>
            <person name="Hutchinson M.I."/>
            <person name="Powell A.J."/>
            <person name="Barry K."/>
            <person name="Miller A.N."/>
            <person name="Grigoriev I.V."/>
            <person name="Debuchy R."/>
            <person name="Gladieux P."/>
            <person name="Hiltunen Thoren M."/>
            <person name="Johannesson H."/>
        </authorList>
    </citation>
    <scope>NUCLEOTIDE SEQUENCE</scope>
    <source>
        <strain evidence="2">SMH4131-1</strain>
    </source>
</reference>
<dbReference type="EMBL" id="JAUEPO010000006">
    <property type="protein sequence ID" value="KAK3320292.1"/>
    <property type="molecule type" value="Genomic_DNA"/>
</dbReference>
<evidence type="ECO:0000256" key="1">
    <source>
        <dbReference type="SAM" id="MobiDB-lite"/>
    </source>
</evidence>
<organism evidence="2 3">
    <name type="scientific">Cercophora scortea</name>
    <dbReference type="NCBI Taxonomy" id="314031"/>
    <lineage>
        <taxon>Eukaryota</taxon>
        <taxon>Fungi</taxon>
        <taxon>Dikarya</taxon>
        <taxon>Ascomycota</taxon>
        <taxon>Pezizomycotina</taxon>
        <taxon>Sordariomycetes</taxon>
        <taxon>Sordariomycetidae</taxon>
        <taxon>Sordariales</taxon>
        <taxon>Lasiosphaeriaceae</taxon>
        <taxon>Cercophora</taxon>
    </lineage>
</organism>
<sequence length="1129" mass="125072">MVTSHRHLTRRHARRMLSGEPRDLEPGEVRFFSFYAPSLEGGTHTVAIEQTISAPADSRSPNKNRRNDAIPEQKQSFYVVAPKFGLPAGIVDSVYPAPGGTAEVTVLPHIVLKDPHLPWERKASYNIPDETVPDKDKDGKPRNRTPWVALLVFTAEELRLEKPALDAMLTKLPLEVKREQSETLAVRMRVRDTPLLSGVESVLNAISFNAELDARDASLAMDAVLVPKDLFTALFTEPGKPEVLNVAKYKYLAHVREVATDGMAAAGAETEQAMFSIVLSHRTGPIGASVPTTTVVHLVSVDMPGNLSLPLNDKTTHVAMTSLHSWTYNCLPSNDYANSFSRLTHFGEKLNVLQPQMPTEKISDTKEQDTPKDDDADIAKLITKRQADGYTLVRHRTVTGEVTAAIIRGPLTPTFVPRPLREGFMMQSNFGSDLQILDPDLSLMDITYSSAWSLGKTLAMGDEAFSTALARLRNAIHSAALDGSKKEVHAAIGAAHTSRRDTTRGMLGLVEGLNALNRELHENGQQATAFDANRWLPSHHTGEVQAHDVVDMSHHSPHISTRMAGHGQAAALSFALAADGTPYNEHNVPTNTDSAYILSWVIDKLHLANIPAHYLLPDPTYLPEETLRFFHVDENWTDALVDGALSLANHWAAAPAKDDCRTAIKQAINRALYEPDPKLGHIQMPKYGFLLRSQLLVQFPDISVAARFAKRPNQTQPPQAPILVQKRLSNDTMYCLFDRLPPEILGITFTLPPHQQCFTVGRSLSTTELALNFRRVYTTTEVKNPNDRRIPLGETIKLHPGATDLFNWTTRTLNVTAFAKYQREKLQQEMAGEFDDSHPTSALLAMQLNDSILQLDIGDPTAQRIPSPPPRFQLSIPSPSQTLPPPLSPLSPPSNRISTKVLHRPTPPSPRLHPSLTHQTLSLDTPIPSIPISLPPPKTTADRPYYTLKIYPLPNPGFIPSNSQSLPQDLIISIRQRDGAPPLTRKLLRFIVEIPYGNMPPRPPSTPSDPPLTLLAADADPPMPTMLSNLRFNVLKRWDRGGKDNKHGRVGDYLVLEVVPRAKEGVYVRMAREASFLLPRAKVVEYDGLEPRKVVVNLKYKYADGYGDVGWNDWTEVEVRADPGMVDTQ</sequence>
<feature type="region of interest" description="Disordered" evidence="1">
    <location>
        <begin position="1"/>
        <end position="22"/>
    </location>
</feature>
<dbReference type="Proteomes" id="UP001286456">
    <property type="component" value="Unassembled WGS sequence"/>
</dbReference>
<feature type="region of interest" description="Disordered" evidence="1">
    <location>
        <begin position="859"/>
        <end position="894"/>
    </location>
</feature>
<reference evidence="2" key="2">
    <citation type="submission" date="2023-06" db="EMBL/GenBank/DDBJ databases">
        <authorList>
            <consortium name="Lawrence Berkeley National Laboratory"/>
            <person name="Haridas S."/>
            <person name="Hensen N."/>
            <person name="Bonometti L."/>
            <person name="Westerberg I."/>
            <person name="Brannstrom I.O."/>
            <person name="Guillou S."/>
            <person name="Cros-Aarteil S."/>
            <person name="Calhoun S."/>
            <person name="Kuo A."/>
            <person name="Mondo S."/>
            <person name="Pangilinan J."/>
            <person name="Riley R."/>
            <person name="Labutti K."/>
            <person name="Andreopoulos B."/>
            <person name="Lipzen A."/>
            <person name="Chen C."/>
            <person name="Yanf M."/>
            <person name="Daum C."/>
            <person name="Ng V."/>
            <person name="Clum A."/>
            <person name="Steindorff A."/>
            <person name="Ohm R."/>
            <person name="Martin F."/>
            <person name="Silar P."/>
            <person name="Natvig D."/>
            <person name="Lalanne C."/>
            <person name="Gautier V."/>
            <person name="Ament-Velasquez S.L."/>
            <person name="Kruys A."/>
            <person name="Hutchinson M.I."/>
            <person name="Powell A.J."/>
            <person name="Barry K."/>
            <person name="Miller A.N."/>
            <person name="Grigoriev I.V."/>
            <person name="Debuchy R."/>
            <person name="Gladieux P."/>
            <person name="Thoren M.H."/>
            <person name="Johannesson H."/>
        </authorList>
    </citation>
    <scope>NUCLEOTIDE SEQUENCE</scope>
    <source>
        <strain evidence="2">SMH4131-1</strain>
    </source>
</reference>
<evidence type="ECO:0000313" key="3">
    <source>
        <dbReference type="Proteomes" id="UP001286456"/>
    </source>
</evidence>